<evidence type="ECO:0000256" key="1">
    <source>
        <dbReference type="ARBA" id="ARBA00022801"/>
    </source>
</evidence>
<dbReference type="EMBL" id="LFJJ01000176">
    <property type="protein sequence ID" value="KND58594.1"/>
    <property type="molecule type" value="Genomic_DNA"/>
</dbReference>
<dbReference type="PATRIC" id="fig|242163.4.peg.2167"/>
<sequence length="259" mass="28233">MPIIRLDGARVHYTDSGGEGRPVIFLHGGFGSSSELWQRTIDALPPGYRGLAIDNFLRSDAPPDGFTIEALARRVAAFIDRLELPTPIVVGHSMGGVVTQMTAVRYQEKLGGIVLVCTGPSMTNHALGRALLAQLENDGIDTMRDISAHWFRDLPQPFFDGYVERAKAAPLTAMIDIQSSLIETDMRPHLPSVNLPALVVWGAHDSGRTMEHAQRLLDGLSKSTLAAMHDSGHSPMLETPAAFDEAFHAFLKSIPEFAR</sequence>
<dbReference type="GO" id="GO:0016020">
    <property type="term" value="C:membrane"/>
    <property type="evidence" value="ECO:0007669"/>
    <property type="project" value="TreeGrafter"/>
</dbReference>
<gene>
    <name evidence="3" type="ORF">BVER_06341</name>
</gene>
<protein>
    <submittedName>
        <fullName evidence="3">Putative hydrolase</fullName>
    </submittedName>
</protein>
<dbReference type="OrthoDB" id="9780765at2"/>
<dbReference type="SUPFAM" id="SSF53474">
    <property type="entry name" value="alpha/beta-Hydrolases"/>
    <property type="match status" value="1"/>
</dbReference>
<evidence type="ECO:0000259" key="2">
    <source>
        <dbReference type="Pfam" id="PF12697"/>
    </source>
</evidence>
<dbReference type="PANTHER" id="PTHR43798">
    <property type="entry name" value="MONOACYLGLYCEROL LIPASE"/>
    <property type="match status" value="1"/>
</dbReference>
<dbReference type="AlphaFoldDB" id="A0A0L0M9J8"/>
<evidence type="ECO:0000313" key="3">
    <source>
        <dbReference type="EMBL" id="KND58594.1"/>
    </source>
</evidence>
<dbReference type="GO" id="GO:0016787">
    <property type="term" value="F:hydrolase activity"/>
    <property type="evidence" value="ECO:0007669"/>
    <property type="project" value="UniProtKB-KW"/>
</dbReference>
<dbReference type="InterPro" id="IPR000073">
    <property type="entry name" value="AB_hydrolase_1"/>
</dbReference>
<dbReference type="InterPro" id="IPR050266">
    <property type="entry name" value="AB_hydrolase_sf"/>
</dbReference>
<name>A0A0L0M9J8_9BURK</name>
<dbReference type="Pfam" id="PF12697">
    <property type="entry name" value="Abhydrolase_6"/>
    <property type="match status" value="1"/>
</dbReference>
<accession>A0A0L0M9J8</accession>
<dbReference type="Gene3D" id="3.40.50.1820">
    <property type="entry name" value="alpha/beta hydrolase"/>
    <property type="match status" value="1"/>
</dbReference>
<dbReference type="InterPro" id="IPR029058">
    <property type="entry name" value="AB_hydrolase_fold"/>
</dbReference>
<comment type="caution">
    <text evidence="3">The sequence shown here is derived from an EMBL/GenBank/DDBJ whole genome shotgun (WGS) entry which is preliminary data.</text>
</comment>
<dbReference type="PANTHER" id="PTHR43798:SF31">
    <property type="entry name" value="AB HYDROLASE SUPERFAMILY PROTEIN YCLE"/>
    <property type="match status" value="1"/>
</dbReference>
<dbReference type="RefSeq" id="WP_050455259.1">
    <property type="nucleotide sequence ID" value="NZ_LFJJ01000176.1"/>
</dbReference>
<organism evidence="3 4">
    <name type="scientific">Candidatus Burkholderia verschuerenii</name>
    <dbReference type="NCBI Taxonomy" id="242163"/>
    <lineage>
        <taxon>Bacteria</taxon>
        <taxon>Pseudomonadati</taxon>
        <taxon>Pseudomonadota</taxon>
        <taxon>Betaproteobacteria</taxon>
        <taxon>Burkholderiales</taxon>
        <taxon>Burkholderiaceae</taxon>
        <taxon>Burkholderia</taxon>
    </lineage>
</organism>
<reference evidence="4" key="1">
    <citation type="submission" date="2015-06" db="EMBL/GenBank/DDBJ databases">
        <title>Comparative genomics of Burkholderia leaf nodule symbionts.</title>
        <authorList>
            <person name="Carlier A."/>
            <person name="Eberl L."/>
            <person name="Pinto-Carbo M."/>
        </authorList>
    </citation>
    <scope>NUCLEOTIDE SEQUENCE [LARGE SCALE GENOMIC DNA]</scope>
    <source>
        <strain evidence="4">UZHbot4</strain>
    </source>
</reference>
<proteinExistence type="predicted"/>
<feature type="domain" description="AB hydrolase-1" evidence="2">
    <location>
        <begin position="23"/>
        <end position="245"/>
    </location>
</feature>
<evidence type="ECO:0000313" key="4">
    <source>
        <dbReference type="Proteomes" id="UP000036959"/>
    </source>
</evidence>
<dbReference type="Proteomes" id="UP000036959">
    <property type="component" value="Unassembled WGS sequence"/>
</dbReference>
<keyword evidence="1 3" id="KW-0378">Hydrolase</keyword>
<keyword evidence="4" id="KW-1185">Reference proteome</keyword>
<dbReference type="PRINTS" id="PR00111">
    <property type="entry name" value="ABHYDROLASE"/>
</dbReference>